<dbReference type="Proteomes" id="UP000219897">
    <property type="component" value="Unassembled WGS sequence"/>
</dbReference>
<reference evidence="1 2" key="1">
    <citation type="submission" date="2017-09" db="EMBL/GenBank/DDBJ databases">
        <title>Large-scale bioinformatics analysis of Bacillus genomes uncovers conserved roles of natural products in bacterial physiology.</title>
        <authorList>
            <consortium name="Agbiome Team Llc"/>
            <person name="Bleich R.M."/>
            <person name="Kirk G.J."/>
            <person name="Santa Maria K.C."/>
            <person name="Allen S.E."/>
            <person name="Farag S."/>
            <person name="Shank E.A."/>
            <person name="Bowers A."/>
        </authorList>
    </citation>
    <scope>NUCLEOTIDE SEQUENCE [LARGE SCALE GENOMIC DNA]</scope>
    <source>
        <strain evidence="1 2">AFS005140</strain>
    </source>
</reference>
<dbReference type="AlphaFoldDB" id="A0ABD6SCE1"/>
<dbReference type="EMBL" id="NTYF01000023">
    <property type="protein sequence ID" value="PER55587.1"/>
    <property type="molecule type" value="Genomic_DNA"/>
</dbReference>
<comment type="caution">
    <text evidence="1">The sequence shown here is derived from an EMBL/GenBank/DDBJ whole genome shotgun (WGS) entry which is preliminary data.</text>
</comment>
<accession>A0ABD6SCE1</accession>
<evidence type="ECO:0000313" key="2">
    <source>
        <dbReference type="Proteomes" id="UP000219897"/>
    </source>
</evidence>
<protein>
    <submittedName>
        <fullName evidence="1">Uncharacterized protein</fullName>
    </submittedName>
</protein>
<evidence type="ECO:0000313" key="1">
    <source>
        <dbReference type="EMBL" id="PER55587.1"/>
    </source>
</evidence>
<gene>
    <name evidence="1" type="ORF">CN495_07480</name>
</gene>
<proteinExistence type="predicted"/>
<sequence length="172" mass="19679">MQIVEYATCCACGKSYKGVFTVQVTGDIYCKSCENPVMVPKEIEWEEASPNNEEHLYRRVSDMLVRDIQFLNHLQAVGDDEYVGTVMKDGSPIPEKLYFMGNPIELAETGHKAVYACIPYLDTGDKEYETVAETVVMSYLSLREKRLTKDEEEKFWGVLESPEMNTIYQEFG</sequence>
<name>A0ABD6SCE1_BACTU</name>
<organism evidence="1 2">
    <name type="scientific">Bacillus thuringiensis</name>
    <dbReference type="NCBI Taxonomy" id="1428"/>
    <lineage>
        <taxon>Bacteria</taxon>
        <taxon>Bacillati</taxon>
        <taxon>Bacillota</taxon>
        <taxon>Bacilli</taxon>
        <taxon>Bacillales</taxon>
        <taxon>Bacillaceae</taxon>
        <taxon>Bacillus</taxon>
        <taxon>Bacillus cereus group</taxon>
    </lineage>
</organism>